<dbReference type="KEGG" id="elio:KO353_11340"/>
<gene>
    <name evidence="1" type="ORF">KO353_11340</name>
</gene>
<sequence>MLATRVQNDLSRENAEIDRSLQAFDALIDCRFAQAKQLRLDVAEKRLTLEQGRARMAQIRAWTERDIALARQINARIETRGAEFEAAAENLQPGTKSQIAAQKAAAPAARQAVTTRATPVRLRPDPAAPEIAQLAPRETVTVTGGRDGFALVETPSGMRGYAPADTLRIGTASVVTPRSVVSGGTDVQTLAATNVAKRDNFSQSVQVAERAAALGFELTS</sequence>
<dbReference type="RefSeq" id="WP_218284820.1">
    <property type="nucleotide sequence ID" value="NZ_CP076448.1"/>
</dbReference>
<evidence type="ECO:0000313" key="1">
    <source>
        <dbReference type="EMBL" id="QXM23887.1"/>
    </source>
</evidence>
<proteinExistence type="predicted"/>
<evidence type="ECO:0000313" key="2">
    <source>
        <dbReference type="Proteomes" id="UP000694001"/>
    </source>
</evidence>
<accession>A0A975YIY4</accession>
<name>A0A975YIY4_9PROT</name>
<protein>
    <submittedName>
        <fullName evidence="1">SH3 domain-containing protein</fullName>
    </submittedName>
</protein>
<organism evidence="1 2">
    <name type="scientific">Elioraea tepida</name>
    <dbReference type="NCBI Taxonomy" id="2843330"/>
    <lineage>
        <taxon>Bacteria</taxon>
        <taxon>Pseudomonadati</taxon>
        <taxon>Pseudomonadota</taxon>
        <taxon>Alphaproteobacteria</taxon>
        <taxon>Acetobacterales</taxon>
        <taxon>Elioraeaceae</taxon>
        <taxon>Elioraea</taxon>
    </lineage>
</organism>
<dbReference type="AlphaFoldDB" id="A0A975YIY4"/>
<keyword evidence="2" id="KW-1185">Reference proteome</keyword>
<dbReference type="EMBL" id="CP076448">
    <property type="protein sequence ID" value="QXM23887.1"/>
    <property type="molecule type" value="Genomic_DNA"/>
</dbReference>
<reference evidence="1" key="1">
    <citation type="submission" date="2021-06" db="EMBL/GenBank/DDBJ databases">
        <title>Elioraea tepida, sp. nov., a moderately thermophilic aerobic anoxygenic phototrophic bacterium isolated from an alkaline siliceous hot spring mat community in Yellowstone National Park, WY, USA.</title>
        <authorList>
            <person name="Saini M.K."/>
            <person name="Yoshida S."/>
            <person name="Sebastian A."/>
            <person name="Hirose S."/>
            <person name="Hara E."/>
            <person name="Tamaki H."/>
            <person name="Soulier N.T."/>
            <person name="Albert I."/>
            <person name="Hanada S."/>
            <person name="Bryant D.A."/>
            <person name="Tank M."/>
        </authorList>
    </citation>
    <scope>NUCLEOTIDE SEQUENCE</scope>
    <source>
        <strain evidence="1">MS-P2</strain>
    </source>
</reference>
<dbReference type="Proteomes" id="UP000694001">
    <property type="component" value="Chromosome"/>
</dbReference>